<dbReference type="PANTHER" id="PTHR30511:SF0">
    <property type="entry name" value="ALANINE RACEMASE, CATABOLIC-RELATED"/>
    <property type="match status" value="1"/>
</dbReference>
<sequence>MVMAAHAVVDRTALQHNLKVVRAITPHSKIMAVVKANAYGHGLVRVAKAMAQADAFAVARADEGVTLRKAGVSQRIAVLQGFVSGEELRLLMHYQLEPVVHSLHQVECLEQIRLSEPVTIWLKLDSGMHRLGFDRETFSPVLARLRHCSAVRKPFALMTHLANADVLDDPVTEQQTGFFRIAMDGVQAERSIANSAGVLGWKNTQAEWVRPGLALYGISPFGASDSITSMDLRPAMALRTRLIAVKLLETGAAVGYGGDWVCRRPTRLGVAAIGYGDGYPRHAPSGTPVLINGHRAPLAGRVSMDMISVDVTDCPRAEVGDPVTLWGDGLPVEEVARFAQTIPYELLCGVTQRVRFVEI</sequence>
<dbReference type="OrthoDB" id="9813814at2"/>
<dbReference type="AlphaFoldDB" id="A0A5Q0BJM5"/>
<feature type="modified residue" description="N6-(pyridoxal phosphate)lysine" evidence="7 8">
    <location>
        <position position="35"/>
    </location>
</feature>
<dbReference type="FunFam" id="3.20.20.10:FF:000002">
    <property type="entry name" value="Alanine racemase"/>
    <property type="match status" value="1"/>
</dbReference>
<dbReference type="InterPro" id="IPR009006">
    <property type="entry name" value="Ala_racemase/Decarboxylase_C"/>
</dbReference>
<dbReference type="Gene3D" id="2.40.37.10">
    <property type="entry name" value="Lyase, Ornithine Decarboxylase, Chain A, domain 1"/>
    <property type="match status" value="1"/>
</dbReference>
<dbReference type="HAMAP" id="MF_01201">
    <property type="entry name" value="Ala_racemase"/>
    <property type="match status" value="1"/>
</dbReference>
<dbReference type="InterPro" id="IPR000821">
    <property type="entry name" value="Ala_racemase"/>
</dbReference>
<dbReference type="Gene3D" id="3.20.20.10">
    <property type="entry name" value="Alanine racemase"/>
    <property type="match status" value="1"/>
</dbReference>
<dbReference type="EMBL" id="CP044205">
    <property type="protein sequence ID" value="QFY43332.1"/>
    <property type="molecule type" value="Genomic_DNA"/>
</dbReference>
<keyword evidence="12" id="KW-1185">Reference proteome</keyword>
<dbReference type="KEGG" id="mmob:F6R98_12500"/>
<dbReference type="RefSeq" id="WP_153249314.1">
    <property type="nucleotide sequence ID" value="NZ_CP044205.1"/>
</dbReference>
<comment type="catalytic activity">
    <reaction evidence="1 7">
        <text>L-alanine = D-alanine</text>
        <dbReference type="Rhea" id="RHEA:20249"/>
        <dbReference type="ChEBI" id="CHEBI:57416"/>
        <dbReference type="ChEBI" id="CHEBI:57972"/>
        <dbReference type="EC" id="5.1.1.1"/>
    </reaction>
</comment>
<dbReference type="PANTHER" id="PTHR30511">
    <property type="entry name" value="ALANINE RACEMASE"/>
    <property type="match status" value="1"/>
</dbReference>
<dbReference type="InParanoid" id="A0A5Q0BJM5"/>
<dbReference type="CDD" id="cd06827">
    <property type="entry name" value="PLPDE_III_AR_proteobact"/>
    <property type="match status" value="1"/>
</dbReference>
<dbReference type="UniPathway" id="UPA00042">
    <property type="reaction ID" value="UER00497"/>
</dbReference>
<dbReference type="EC" id="5.1.1.1" evidence="4 7"/>
<keyword evidence="6 7" id="KW-0413">Isomerase</keyword>
<proteinExistence type="inferred from homology"/>
<name>A0A5Q0BJM5_9GAMM</name>
<dbReference type="FunFam" id="2.40.37.10:FF:000002">
    <property type="entry name" value="Alanine racemase"/>
    <property type="match status" value="1"/>
</dbReference>
<comment type="cofactor">
    <cofactor evidence="2 7 8">
        <name>pyridoxal 5'-phosphate</name>
        <dbReference type="ChEBI" id="CHEBI:597326"/>
    </cofactor>
</comment>
<organism evidence="11 12">
    <name type="scientific">Candidatus Methylospira mobilis</name>
    <dbReference type="NCBI Taxonomy" id="1808979"/>
    <lineage>
        <taxon>Bacteria</taxon>
        <taxon>Pseudomonadati</taxon>
        <taxon>Pseudomonadota</taxon>
        <taxon>Gammaproteobacteria</taxon>
        <taxon>Methylococcales</taxon>
        <taxon>Methylococcaceae</taxon>
        <taxon>Candidatus Methylospira</taxon>
    </lineage>
</organism>
<dbReference type="GO" id="GO:0030632">
    <property type="term" value="P:D-alanine biosynthetic process"/>
    <property type="evidence" value="ECO:0007669"/>
    <property type="project" value="UniProtKB-UniRule"/>
</dbReference>
<dbReference type="Pfam" id="PF01168">
    <property type="entry name" value="Ala_racemase_N"/>
    <property type="match status" value="1"/>
</dbReference>
<dbReference type="PROSITE" id="PS00395">
    <property type="entry name" value="ALANINE_RACEMASE"/>
    <property type="match status" value="1"/>
</dbReference>
<evidence type="ECO:0000256" key="1">
    <source>
        <dbReference type="ARBA" id="ARBA00000316"/>
    </source>
</evidence>
<dbReference type="SUPFAM" id="SSF50621">
    <property type="entry name" value="Alanine racemase C-terminal domain-like"/>
    <property type="match status" value="1"/>
</dbReference>
<dbReference type="GO" id="GO:0008784">
    <property type="term" value="F:alanine racemase activity"/>
    <property type="evidence" value="ECO:0007669"/>
    <property type="project" value="UniProtKB-UniRule"/>
</dbReference>
<feature type="active site" description="Proton acceptor; specific for D-alanine" evidence="7">
    <location>
        <position position="35"/>
    </location>
</feature>
<dbReference type="Proteomes" id="UP000325755">
    <property type="component" value="Chromosome"/>
</dbReference>
<dbReference type="SMART" id="SM01005">
    <property type="entry name" value="Ala_racemase_C"/>
    <property type="match status" value="1"/>
</dbReference>
<evidence type="ECO:0000256" key="5">
    <source>
        <dbReference type="ARBA" id="ARBA00022898"/>
    </source>
</evidence>
<feature type="domain" description="Alanine racemase C-terminal" evidence="10">
    <location>
        <begin position="235"/>
        <end position="359"/>
    </location>
</feature>
<evidence type="ECO:0000313" key="11">
    <source>
        <dbReference type="EMBL" id="QFY43332.1"/>
    </source>
</evidence>
<protein>
    <recommendedName>
        <fullName evidence="4 7">Alanine racemase</fullName>
        <ecNumber evidence="4 7">5.1.1.1</ecNumber>
    </recommendedName>
</protein>
<dbReference type="PRINTS" id="PR00992">
    <property type="entry name" value="ALARACEMASE"/>
</dbReference>
<evidence type="ECO:0000256" key="9">
    <source>
        <dbReference type="PIRSR" id="PIRSR600821-52"/>
    </source>
</evidence>
<feature type="binding site" evidence="7 9">
    <location>
        <position position="304"/>
    </location>
    <ligand>
        <name>substrate</name>
    </ligand>
</feature>
<feature type="active site" description="Proton acceptor; specific for L-alanine" evidence="7">
    <location>
        <position position="256"/>
    </location>
</feature>
<evidence type="ECO:0000256" key="7">
    <source>
        <dbReference type="HAMAP-Rule" id="MF_01201"/>
    </source>
</evidence>
<dbReference type="GO" id="GO:0005829">
    <property type="term" value="C:cytosol"/>
    <property type="evidence" value="ECO:0007669"/>
    <property type="project" value="TreeGrafter"/>
</dbReference>
<evidence type="ECO:0000256" key="3">
    <source>
        <dbReference type="ARBA" id="ARBA00007880"/>
    </source>
</evidence>
<dbReference type="SUPFAM" id="SSF51419">
    <property type="entry name" value="PLP-binding barrel"/>
    <property type="match status" value="1"/>
</dbReference>
<feature type="binding site" evidence="7 9">
    <location>
        <position position="130"/>
    </location>
    <ligand>
        <name>substrate</name>
    </ligand>
</feature>
<dbReference type="Pfam" id="PF00842">
    <property type="entry name" value="Ala_racemase_C"/>
    <property type="match status" value="1"/>
</dbReference>
<dbReference type="InterPro" id="IPR020622">
    <property type="entry name" value="Ala_racemase_pyridoxalP-BS"/>
</dbReference>
<dbReference type="InterPro" id="IPR001608">
    <property type="entry name" value="Ala_racemase_N"/>
</dbReference>
<evidence type="ECO:0000256" key="4">
    <source>
        <dbReference type="ARBA" id="ARBA00013089"/>
    </source>
</evidence>
<dbReference type="FunCoup" id="A0A5Q0BJM5">
    <property type="interactions" value="357"/>
</dbReference>
<evidence type="ECO:0000256" key="8">
    <source>
        <dbReference type="PIRSR" id="PIRSR600821-50"/>
    </source>
</evidence>
<accession>A0A5Q0BJM5</accession>
<evidence type="ECO:0000259" key="10">
    <source>
        <dbReference type="SMART" id="SM01005"/>
    </source>
</evidence>
<dbReference type="InterPro" id="IPR011079">
    <property type="entry name" value="Ala_racemase_C"/>
</dbReference>
<dbReference type="NCBIfam" id="TIGR00492">
    <property type="entry name" value="alr"/>
    <property type="match status" value="1"/>
</dbReference>
<reference evidence="11 12" key="1">
    <citation type="submission" date="2019-09" db="EMBL/GenBank/DDBJ databases">
        <title>Ecophysiology of the spiral-shaped methanotroph Methylospira mobilis as revealed by the complete genome sequence.</title>
        <authorList>
            <person name="Oshkin I.Y."/>
            <person name="Dedysh S.N."/>
            <person name="Miroshnikov K."/>
            <person name="Danilova O.V."/>
            <person name="Hakobyan A."/>
            <person name="Liesack W."/>
        </authorList>
    </citation>
    <scope>NUCLEOTIDE SEQUENCE [LARGE SCALE GENOMIC DNA]</scope>
    <source>
        <strain evidence="11 12">Shm1</strain>
    </source>
</reference>
<dbReference type="InterPro" id="IPR029066">
    <property type="entry name" value="PLP-binding_barrel"/>
</dbReference>
<dbReference type="GO" id="GO:0030170">
    <property type="term" value="F:pyridoxal phosphate binding"/>
    <property type="evidence" value="ECO:0007669"/>
    <property type="project" value="UniProtKB-UniRule"/>
</dbReference>
<evidence type="ECO:0000256" key="6">
    <source>
        <dbReference type="ARBA" id="ARBA00023235"/>
    </source>
</evidence>
<comment type="function">
    <text evidence="7">Catalyzes the interconversion of L-alanine and D-alanine. May also act on other amino acids.</text>
</comment>
<keyword evidence="5 7" id="KW-0663">Pyridoxal phosphate</keyword>
<evidence type="ECO:0000313" key="12">
    <source>
        <dbReference type="Proteomes" id="UP000325755"/>
    </source>
</evidence>
<gene>
    <name evidence="11" type="primary">alr</name>
    <name evidence="11" type="ORF">F6R98_12500</name>
</gene>
<comment type="pathway">
    <text evidence="7">Amino-acid biosynthesis; D-alanine biosynthesis; D-alanine from L-alanine: step 1/1.</text>
</comment>
<evidence type="ECO:0000256" key="2">
    <source>
        <dbReference type="ARBA" id="ARBA00001933"/>
    </source>
</evidence>
<comment type="similarity">
    <text evidence="3 7">Belongs to the alanine racemase family.</text>
</comment>